<proteinExistence type="predicted"/>
<dbReference type="GeneID" id="5856106"/>
<reference evidence="2 3" key="1">
    <citation type="journal article" date="2007" name="Proc. Natl. Acad. Sci. U.S.A.">
        <title>Dandruff-associated Malassezia genomes reveal convergent and divergent virulence traits shared with plant and human fungal pathogens.</title>
        <authorList>
            <person name="Xu J."/>
            <person name="Saunders C.W."/>
            <person name="Hu P."/>
            <person name="Grant R.A."/>
            <person name="Boekhout T."/>
            <person name="Kuramae E.E."/>
            <person name="Kronstad J.W."/>
            <person name="Deangelis Y.M."/>
            <person name="Reeder N.L."/>
            <person name="Johnstone K.R."/>
            <person name="Leland M."/>
            <person name="Fieno A.M."/>
            <person name="Begley W.M."/>
            <person name="Sun Y."/>
            <person name="Lacey M.P."/>
            <person name="Chaudhary T."/>
            <person name="Keough T."/>
            <person name="Chu L."/>
            <person name="Sears R."/>
            <person name="Yuan B."/>
            <person name="Dawson T.L.Jr."/>
        </authorList>
    </citation>
    <scope>NUCLEOTIDE SEQUENCE [LARGE SCALE GENOMIC DNA]</scope>
    <source>
        <strain evidence="3">ATCC MYA-4612 / CBS 7966</strain>
    </source>
</reference>
<dbReference type="OMA" id="HEACEHT"/>
<gene>
    <name evidence="2" type="ORF">MGL_1069</name>
</gene>
<comment type="caution">
    <text evidence="2">The sequence shown here is derived from an EMBL/GenBank/DDBJ whole genome shotgun (WGS) entry which is preliminary data.</text>
</comment>
<evidence type="ECO:0000313" key="3">
    <source>
        <dbReference type="Proteomes" id="UP000008837"/>
    </source>
</evidence>
<name>A8PWC6_MALGO</name>
<feature type="compositionally biased region" description="Polar residues" evidence="1">
    <location>
        <begin position="321"/>
        <end position="331"/>
    </location>
</feature>
<dbReference type="Pfam" id="PF10428">
    <property type="entry name" value="SOG2"/>
    <property type="match status" value="2"/>
</dbReference>
<feature type="compositionally biased region" description="Low complexity" evidence="1">
    <location>
        <begin position="343"/>
        <end position="353"/>
    </location>
</feature>
<feature type="region of interest" description="Disordered" evidence="1">
    <location>
        <begin position="321"/>
        <end position="378"/>
    </location>
</feature>
<evidence type="ECO:0000313" key="2">
    <source>
        <dbReference type="EMBL" id="EDP44587.1"/>
    </source>
</evidence>
<feature type="compositionally biased region" description="Low complexity" evidence="1">
    <location>
        <begin position="7"/>
        <end position="48"/>
    </location>
</feature>
<feature type="region of interest" description="Disordered" evidence="1">
    <location>
        <begin position="78"/>
        <end position="108"/>
    </location>
</feature>
<dbReference type="AlphaFoldDB" id="A8PWC6"/>
<dbReference type="RefSeq" id="XP_001731801.1">
    <property type="nucleotide sequence ID" value="XM_001731749.1"/>
</dbReference>
<dbReference type="Proteomes" id="UP000008837">
    <property type="component" value="Unassembled WGS sequence"/>
</dbReference>
<dbReference type="KEGG" id="mgl:MGL_1069"/>
<feature type="region of interest" description="Disordered" evidence="1">
    <location>
        <begin position="1"/>
        <end position="62"/>
    </location>
</feature>
<dbReference type="InParanoid" id="A8PWC6"/>
<dbReference type="STRING" id="425265.A8PWC6"/>
<dbReference type="InterPro" id="IPR019487">
    <property type="entry name" value="RAM_signalling_pathway_SOG2"/>
</dbReference>
<dbReference type="VEuPathDB" id="FungiDB:MGL_1069"/>
<dbReference type="OrthoDB" id="1394818at2759"/>
<accession>A8PWC6</accession>
<keyword evidence="3" id="KW-1185">Reference proteome</keyword>
<evidence type="ECO:0000256" key="1">
    <source>
        <dbReference type="SAM" id="MobiDB-lite"/>
    </source>
</evidence>
<organism evidence="2 3">
    <name type="scientific">Malassezia globosa (strain ATCC MYA-4612 / CBS 7966)</name>
    <name type="common">Dandruff-associated fungus</name>
    <dbReference type="NCBI Taxonomy" id="425265"/>
    <lineage>
        <taxon>Eukaryota</taxon>
        <taxon>Fungi</taxon>
        <taxon>Dikarya</taxon>
        <taxon>Basidiomycota</taxon>
        <taxon>Ustilaginomycotina</taxon>
        <taxon>Malasseziomycetes</taxon>
        <taxon>Malasseziales</taxon>
        <taxon>Malasseziaceae</taxon>
        <taxon>Malassezia</taxon>
    </lineage>
</organism>
<protein>
    <submittedName>
        <fullName evidence="2">Uncharacterized protein</fullName>
    </submittedName>
</protein>
<sequence length="529" mass="58279">MTDSSRTPGPTAPTTLTGISHTSGPSSLSASTATPSTSTTRPRNARVPVPVPVYTETPRSGLRKLNLPTVGATQAAADAAAAAMNSPPSFSRGDRSVSSLTEPEPVDTERTRYFRRLSALPPALPHVPTMPKPVLKFVDATRGVLFSLSQIYAAIAQYTAVCTDERLVAHFQRVLGIANKAMSVLIGALDRLDASSRTAVPESSMVRHVLEACDEALRAFRRAATMLHMQLPQLRQSVDPRFSRTLELLLVRKCCLKLRNSAQLHGRPQVAEVVPFLMQDSSTQTSAADTSIPALSSSRYANRPSLTESSFATDAHDLLASDTSHPATSTPLKKRTARMWTTQSMRSPRLSPRQSRRSDASPHVPLSPSSTSTPSRMRALTTRRDSMDDALLTLLSQVTDSAMHIWTDLRDYVQAGLRRDQEADSDHDTRTRRLRDVDESCVSILDLTKRLQMMRERVSDTSARSHASDVQELRDQSNQFVRVRMNRWCRSLVSLSDTPGLTRRPSSIYPRSFVLSLWPTHFHAISCAA</sequence>
<dbReference type="EMBL" id="AAYY01000003">
    <property type="protein sequence ID" value="EDP44587.1"/>
    <property type="molecule type" value="Genomic_DNA"/>
</dbReference>